<feature type="chain" id="PRO_5006444390" description="Secreted protein" evidence="2">
    <location>
        <begin position="21"/>
        <end position="115"/>
    </location>
</feature>
<dbReference type="RefSeq" id="WP_057860058.1">
    <property type="nucleotide sequence ID" value="NZ_LLYB01000082.1"/>
</dbReference>
<keyword evidence="2" id="KW-0732">Signal</keyword>
<dbReference type="PROSITE" id="PS51257">
    <property type="entry name" value="PROKAR_LIPOPROTEIN"/>
    <property type="match status" value="1"/>
</dbReference>
<proteinExistence type="predicted"/>
<reference evidence="3 4" key="1">
    <citation type="submission" date="2014-03" db="EMBL/GenBank/DDBJ databases">
        <title>Bradyrhizobium valentinum sp. nov., isolated from effective nodules of Lupinus mariae-josephae, a lupine endemic of basic-lime soils in Eastern Spain.</title>
        <authorList>
            <person name="Duran D."/>
            <person name="Rey L."/>
            <person name="Navarro A."/>
            <person name="Busquets A."/>
            <person name="Imperial J."/>
            <person name="Ruiz-Argueso T."/>
        </authorList>
    </citation>
    <scope>NUCLEOTIDE SEQUENCE [LARGE SCALE GENOMIC DNA]</scope>
    <source>
        <strain evidence="3 4">CCBAU 23086</strain>
    </source>
</reference>
<dbReference type="AlphaFoldDB" id="A0A0R3MLB2"/>
<evidence type="ECO:0000256" key="1">
    <source>
        <dbReference type="SAM" id="MobiDB-lite"/>
    </source>
</evidence>
<organism evidence="3 4">
    <name type="scientific">Bradyrhizobium lablabi</name>
    <dbReference type="NCBI Taxonomy" id="722472"/>
    <lineage>
        <taxon>Bacteria</taxon>
        <taxon>Pseudomonadati</taxon>
        <taxon>Pseudomonadota</taxon>
        <taxon>Alphaproteobacteria</taxon>
        <taxon>Hyphomicrobiales</taxon>
        <taxon>Nitrobacteraceae</taxon>
        <taxon>Bradyrhizobium</taxon>
    </lineage>
</organism>
<evidence type="ECO:0008006" key="5">
    <source>
        <dbReference type="Google" id="ProtNLM"/>
    </source>
</evidence>
<dbReference type="EMBL" id="LLYB01000082">
    <property type="protein sequence ID" value="KRR21096.1"/>
    <property type="molecule type" value="Genomic_DNA"/>
</dbReference>
<comment type="caution">
    <text evidence="3">The sequence shown here is derived from an EMBL/GenBank/DDBJ whole genome shotgun (WGS) entry which is preliminary data.</text>
</comment>
<name>A0A0R3MLB2_9BRAD</name>
<accession>A0A0R3MLB2</accession>
<dbReference type="OrthoDB" id="8234045at2"/>
<dbReference type="Proteomes" id="UP000051660">
    <property type="component" value="Unassembled WGS sequence"/>
</dbReference>
<feature type="region of interest" description="Disordered" evidence="1">
    <location>
        <begin position="35"/>
        <end position="85"/>
    </location>
</feature>
<evidence type="ECO:0000313" key="4">
    <source>
        <dbReference type="Proteomes" id="UP000051660"/>
    </source>
</evidence>
<evidence type="ECO:0000313" key="3">
    <source>
        <dbReference type="EMBL" id="KRR21096.1"/>
    </source>
</evidence>
<feature type="signal peptide" evidence="2">
    <location>
        <begin position="1"/>
        <end position="20"/>
    </location>
</feature>
<gene>
    <name evidence="3" type="ORF">CQ14_21695</name>
</gene>
<evidence type="ECO:0000256" key="2">
    <source>
        <dbReference type="SAM" id="SignalP"/>
    </source>
</evidence>
<protein>
    <recommendedName>
        <fullName evidence="5">Secreted protein</fullName>
    </recommendedName>
</protein>
<sequence>MHIKLLALLLLGSALSGCCASGTGCSTPTATGAPIAWDGLGEPPTADGEQAGAAKPKRRTAARNRDREIILGPLNDSPRKETTAKSAYEEWTRLPNEDPEADARLKRQIKICQNC</sequence>